<dbReference type="InterPro" id="IPR012337">
    <property type="entry name" value="RNaseH-like_sf"/>
</dbReference>
<protein>
    <submittedName>
        <fullName evidence="3">Os07g0501200 protein</fullName>
    </submittedName>
</protein>
<dbReference type="InterPro" id="IPR026960">
    <property type="entry name" value="RVT-Znf"/>
</dbReference>
<evidence type="ECO:0000313" key="4">
    <source>
        <dbReference type="Proteomes" id="UP000000763"/>
    </source>
</evidence>
<dbReference type="CDD" id="cd06222">
    <property type="entry name" value="RNase_H_like"/>
    <property type="match status" value="1"/>
</dbReference>
<dbReference type="GO" id="GO:0004523">
    <property type="term" value="F:RNA-DNA hybrid ribonuclease activity"/>
    <property type="evidence" value="ECO:0007669"/>
    <property type="project" value="InterPro"/>
</dbReference>
<dbReference type="KEGG" id="dosa:Os07g0501200"/>
<dbReference type="Pfam" id="PF13456">
    <property type="entry name" value="RVT_3"/>
    <property type="match status" value="1"/>
</dbReference>
<dbReference type="Proteomes" id="UP000000763">
    <property type="component" value="Chromosome 7"/>
</dbReference>
<dbReference type="SUPFAM" id="SSF53098">
    <property type="entry name" value="Ribonuclease H-like"/>
    <property type="match status" value="1"/>
</dbReference>
<feature type="domain" description="RNase H type-1" evidence="1">
    <location>
        <begin position="472"/>
        <end position="591"/>
    </location>
</feature>
<name>C7J4L5_ORYSJ</name>
<dbReference type="PANTHER" id="PTHR33116:SF86">
    <property type="entry name" value="REVERSE TRANSCRIPTASE DOMAIN-CONTAINING PROTEIN"/>
    <property type="match status" value="1"/>
</dbReference>
<dbReference type="PANTHER" id="PTHR33116">
    <property type="entry name" value="REVERSE TRANSCRIPTASE ZINC-BINDING DOMAIN-CONTAINING PROTEIN-RELATED-RELATED"/>
    <property type="match status" value="1"/>
</dbReference>
<organism evidence="3 4">
    <name type="scientific">Oryza sativa subsp. japonica</name>
    <name type="common">Rice</name>
    <dbReference type="NCBI Taxonomy" id="39947"/>
    <lineage>
        <taxon>Eukaryota</taxon>
        <taxon>Viridiplantae</taxon>
        <taxon>Streptophyta</taxon>
        <taxon>Embryophyta</taxon>
        <taxon>Tracheophyta</taxon>
        <taxon>Spermatophyta</taxon>
        <taxon>Magnoliopsida</taxon>
        <taxon>Liliopsida</taxon>
        <taxon>Poales</taxon>
        <taxon>Poaceae</taxon>
        <taxon>BOP clade</taxon>
        <taxon>Oryzoideae</taxon>
        <taxon>Oryzeae</taxon>
        <taxon>Oryzinae</taxon>
        <taxon>Oryza</taxon>
        <taxon>Oryza sativa</taxon>
    </lineage>
</organism>
<sequence>MNKGKFQSLQEKVWKRILLWGENHLSVGGKEILIKSVLQAIPVYVMGIFKIPDSVCDELTKAVRNFWWGADRGKRKTHWRAWDTLIKPKQCGGMGFRDFKLFNQALLARQAWRILDNLNSLCARVLKAKYFPNGSIIDTSFGGNSSPGWKGIEYGLELLKKGIIWRVGNGHSIRIWRDPWLPRDFSRRPITRKGNCRIKWVPDLLNDNGEWDLERIQQHFNQIDTDIILKIRPSRSQEADFVAWHPDKHGIFSVRSAYHLAVSLANVNSSSSSSGHDLSKAWKLVWNCNIPQKVKIFAWKAATNSLATLQNKKTRRLEPMAICSICGREEEDVAHALCRCPHATNLWLSLRSSKDISFEAGASWSGSGWILDQLGLIAKEEGAMFLMLLWRIWYNRNEIYHGKSAPPVSVSHRFIVSYVSSLREIKQFPRADFAKGKFVVSNLGCMKGTSQVPDPKVLNHWEKPNPGWMKLNVDGSFDARYGSGGIGAVLRNSAGSLIFCGNMSRCGGALEAELLACREGIIMALQWTLLPFIVETDSLELLKLVGAGSSDRSELAFLVKEVRDPLSGNREIIIRKIHRENNCVSDFLANKGGSESLTAFWPDNSCDCISHLVGVDSFVE</sequence>
<feature type="domain" description="Reverse transcriptase zinc-binding" evidence="2">
    <location>
        <begin position="252"/>
        <end position="347"/>
    </location>
</feature>
<proteinExistence type="predicted"/>
<dbReference type="Gene3D" id="3.30.420.10">
    <property type="entry name" value="Ribonuclease H-like superfamily/Ribonuclease H"/>
    <property type="match status" value="1"/>
</dbReference>
<dbReference type="EMBL" id="AP008213">
    <property type="protein sequence ID" value="BAH93942.1"/>
    <property type="molecule type" value="Genomic_DNA"/>
</dbReference>
<dbReference type="Pfam" id="PF13966">
    <property type="entry name" value="zf-RVT"/>
    <property type="match status" value="1"/>
</dbReference>
<dbReference type="InterPro" id="IPR044730">
    <property type="entry name" value="RNase_H-like_dom_plant"/>
</dbReference>
<reference evidence="3 4" key="1">
    <citation type="journal article" date="2005" name="Nature">
        <title>The map-based sequence of the rice genome.</title>
        <authorList>
            <consortium name="International rice genome sequencing project (IRGSP)"/>
            <person name="Matsumoto T."/>
            <person name="Wu J."/>
            <person name="Kanamori H."/>
            <person name="Katayose Y."/>
            <person name="Fujisawa M."/>
            <person name="Namiki N."/>
            <person name="Mizuno H."/>
            <person name="Yamamoto K."/>
            <person name="Antonio B.A."/>
            <person name="Baba T."/>
            <person name="Sakata K."/>
            <person name="Nagamura Y."/>
            <person name="Aoki H."/>
            <person name="Arikawa K."/>
            <person name="Arita K."/>
            <person name="Bito T."/>
            <person name="Chiden Y."/>
            <person name="Fujitsuka N."/>
            <person name="Fukunaka R."/>
            <person name="Hamada M."/>
            <person name="Harada C."/>
            <person name="Hayashi A."/>
            <person name="Hijishita S."/>
            <person name="Honda M."/>
            <person name="Hosokawa S."/>
            <person name="Ichikawa Y."/>
            <person name="Idonuma A."/>
            <person name="Iijima M."/>
            <person name="Ikeda M."/>
            <person name="Ikeno M."/>
            <person name="Ito K."/>
            <person name="Ito S."/>
            <person name="Ito T."/>
            <person name="Ito Y."/>
            <person name="Ito Y."/>
            <person name="Iwabuchi A."/>
            <person name="Kamiya K."/>
            <person name="Karasawa W."/>
            <person name="Kurita K."/>
            <person name="Katagiri S."/>
            <person name="Kikuta A."/>
            <person name="Kobayashi H."/>
            <person name="Kobayashi N."/>
            <person name="Machita K."/>
            <person name="Maehara T."/>
            <person name="Masukawa M."/>
            <person name="Mizubayashi T."/>
            <person name="Mukai Y."/>
            <person name="Nagasaki H."/>
            <person name="Nagata Y."/>
            <person name="Naito S."/>
            <person name="Nakashima M."/>
            <person name="Nakama Y."/>
            <person name="Nakamichi Y."/>
            <person name="Nakamura M."/>
            <person name="Meguro A."/>
            <person name="Negishi M."/>
            <person name="Ohta I."/>
            <person name="Ohta T."/>
            <person name="Okamoto M."/>
            <person name="Ono N."/>
            <person name="Saji S."/>
            <person name="Sakaguchi M."/>
            <person name="Sakai K."/>
            <person name="Shibata M."/>
            <person name="Shimokawa T."/>
            <person name="Song J."/>
            <person name="Takazaki Y."/>
            <person name="Terasawa K."/>
            <person name="Tsugane M."/>
            <person name="Tsuji K."/>
            <person name="Ueda S."/>
            <person name="Waki K."/>
            <person name="Yamagata H."/>
            <person name="Yamamoto M."/>
            <person name="Yamamoto S."/>
            <person name="Yamane H."/>
            <person name="Yoshiki S."/>
            <person name="Yoshihara R."/>
            <person name="Yukawa K."/>
            <person name="Zhong H."/>
            <person name="Yano M."/>
            <person name="Yuan Q."/>
            <person name="Ouyang S."/>
            <person name="Liu J."/>
            <person name="Jones K.M."/>
            <person name="Gansberger K."/>
            <person name="Moffat K."/>
            <person name="Hill J."/>
            <person name="Bera J."/>
            <person name="Fadrosh D."/>
            <person name="Jin S."/>
            <person name="Johri S."/>
            <person name="Kim M."/>
            <person name="Overton L."/>
            <person name="Reardon M."/>
            <person name="Tsitrin T."/>
            <person name="Vuong H."/>
            <person name="Weaver B."/>
            <person name="Ciecko A."/>
            <person name="Tallon L."/>
            <person name="Jackson J."/>
            <person name="Pai G."/>
            <person name="Aken S.V."/>
            <person name="Utterback T."/>
            <person name="Reidmuller S."/>
            <person name="Feldblyum T."/>
            <person name="Hsiao J."/>
            <person name="Zismann V."/>
            <person name="Iobst S."/>
            <person name="de Vazeille A.R."/>
            <person name="Buell C.R."/>
            <person name="Ying K."/>
            <person name="Li Y."/>
            <person name="Lu T."/>
            <person name="Huang Y."/>
            <person name="Zhao Q."/>
            <person name="Feng Q."/>
            <person name="Zhang L."/>
            <person name="Zhu J."/>
            <person name="Weng Q."/>
            <person name="Mu J."/>
            <person name="Lu Y."/>
            <person name="Fan D."/>
            <person name="Liu Y."/>
            <person name="Guan J."/>
            <person name="Zhang Y."/>
            <person name="Yu S."/>
            <person name="Liu X."/>
            <person name="Zhang Y."/>
            <person name="Hong G."/>
            <person name="Han B."/>
            <person name="Choisne N."/>
            <person name="Demange N."/>
            <person name="Orjeda G."/>
            <person name="Samain S."/>
            <person name="Cattolico L."/>
            <person name="Pelletier E."/>
            <person name="Couloux A."/>
            <person name="Segurens B."/>
            <person name="Wincker P."/>
            <person name="D'Hont A."/>
            <person name="Scarpelli C."/>
            <person name="Weissenbach J."/>
            <person name="Salanoubat M."/>
            <person name="Quetier F."/>
            <person name="Yu Y."/>
            <person name="Kim H.R."/>
            <person name="Rambo T."/>
            <person name="Currie J."/>
            <person name="Collura K."/>
            <person name="Luo M."/>
            <person name="Yang T."/>
            <person name="Ammiraju J.S.S."/>
            <person name="Engler F."/>
            <person name="Soderlund C."/>
            <person name="Wing R.A."/>
            <person name="Palmer L.E."/>
            <person name="de la Bastide M."/>
            <person name="Spiegel L."/>
            <person name="Nascimento L."/>
            <person name="Zutavern T."/>
            <person name="O'Shaughnessy A."/>
            <person name="Dike S."/>
            <person name="Dedhia N."/>
            <person name="Preston R."/>
            <person name="Balija V."/>
            <person name="McCombie W.R."/>
            <person name="Chow T."/>
            <person name="Chen H."/>
            <person name="Chung M."/>
            <person name="Chen C."/>
            <person name="Shaw J."/>
            <person name="Wu H."/>
            <person name="Hsiao K."/>
            <person name="Chao Y."/>
            <person name="Chu M."/>
            <person name="Cheng C."/>
            <person name="Hour A."/>
            <person name="Lee P."/>
            <person name="Lin S."/>
            <person name="Lin Y."/>
            <person name="Liou J."/>
            <person name="Liu S."/>
            <person name="Hsing Y."/>
            <person name="Raghuvanshi S."/>
            <person name="Mohanty A."/>
            <person name="Bharti A.K."/>
            <person name="Gaur A."/>
            <person name="Gupta V."/>
            <person name="Kumar D."/>
            <person name="Ravi V."/>
            <person name="Vij S."/>
            <person name="Kapur A."/>
            <person name="Khurana P."/>
            <person name="Khurana P."/>
            <person name="Khurana J.P."/>
            <person name="Tyagi A.K."/>
            <person name="Gaikwad K."/>
            <person name="Singh A."/>
            <person name="Dalal V."/>
            <person name="Srivastava S."/>
            <person name="Dixit A."/>
            <person name="Pal A.K."/>
            <person name="Ghazi I.A."/>
            <person name="Yadav M."/>
            <person name="Pandit A."/>
            <person name="Bhargava A."/>
            <person name="Sureshbabu K."/>
            <person name="Batra K."/>
            <person name="Sharma T.R."/>
            <person name="Mohapatra T."/>
            <person name="Singh N.K."/>
            <person name="Messing J."/>
            <person name="Nelson A.B."/>
            <person name="Fuks G."/>
            <person name="Kavchok S."/>
            <person name="Keizer G."/>
            <person name="Linton E."/>
            <person name="Llaca V."/>
            <person name="Song R."/>
            <person name="Tanyolac B."/>
            <person name="Young S."/>
            <person name="Ho-Il K."/>
            <person name="Hahn J.H."/>
            <person name="Sangsakoo G."/>
            <person name="Vanavichit A."/>
            <person name="de Mattos Luiz.A.T."/>
            <person name="Zimmer P.D."/>
            <person name="Malone G."/>
            <person name="Dellagostin O."/>
            <person name="de Oliveira A.C."/>
            <person name="Bevan M."/>
            <person name="Bancroft I."/>
            <person name="Minx P."/>
            <person name="Cordum H."/>
            <person name="Wilson R."/>
            <person name="Cheng Z."/>
            <person name="Jin W."/>
            <person name="Jiang J."/>
            <person name="Leong S.A."/>
            <person name="Iwama H."/>
            <person name="Gojobori T."/>
            <person name="Itoh T."/>
            <person name="Niimura Y."/>
            <person name="Fujii Y."/>
            <person name="Habara T."/>
            <person name="Sakai H."/>
            <person name="Sato Y."/>
            <person name="Wilson G."/>
            <person name="Kumar K."/>
            <person name="McCouch S."/>
            <person name="Juretic N."/>
            <person name="Hoen D."/>
            <person name="Wright S."/>
            <person name="Bruskiewich R."/>
            <person name="Bureau T."/>
            <person name="Miyao A."/>
            <person name="Hirochika H."/>
            <person name="Nishikawa T."/>
            <person name="Kadowaki K."/>
            <person name="Sugiura M."/>
            <person name="Burr B."/>
            <person name="Sasaki T."/>
        </authorList>
    </citation>
    <scope>NUCLEOTIDE SEQUENCE [LARGE SCALE GENOMIC DNA]</scope>
    <source>
        <strain evidence="4">cv. Nipponbare</strain>
    </source>
</reference>
<evidence type="ECO:0000259" key="1">
    <source>
        <dbReference type="Pfam" id="PF13456"/>
    </source>
</evidence>
<accession>C7J4L5</accession>
<dbReference type="AlphaFoldDB" id="C7J4L5"/>
<dbReference type="InterPro" id="IPR002156">
    <property type="entry name" value="RNaseH_domain"/>
</dbReference>
<evidence type="ECO:0000313" key="3">
    <source>
        <dbReference type="EMBL" id="BAH93942.1"/>
    </source>
</evidence>
<reference evidence="4" key="2">
    <citation type="journal article" date="2008" name="Nucleic Acids Res.">
        <title>The rice annotation project database (RAP-DB): 2008 update.</title>
        <authorList>
            <consortium name="The rice annotation project (RAP)"/>
        </authorList>
    </citation>
    <scope>GENOME REANNOTATION</scope>
    <source>
        <strain evidence="4">cv. Nipponbare</strain>
    </source>
</reference>
<dbReference type="GO" id="GO:0003676">
    <property type="term" value="F:nucleic acid binding"/>
    <property type="evidence" value="ECO:0007669"/>
    <property type="project" value="InterPro"/>
</dbReference>
<dbReference type="InterPro" id="IPR036397">
    <property type="entry name" value="RNaseH_sf"/>
</dbReference>
<gene>
    <name evidence="3" type="ordered locus">Os07g0501200</name>
</gene>
<evidence type="ECO:0000259" key="2">
    <source>
        <dbReference type="Pfam" id="PF13966"/>
    </source>
</evidence>